<dbReference type="SMART" id="SM00355">
    <property type="entry name" value="ZnF_C2H2"/>
    <property type="match status" value="2"/>
</dbReference>
<feature type="domain" description="C2H2-type" evidence="1">
    <location>
        <begin position="13"/>
        <end position="38"/>
    </location>
</feature>
<evidence type="ECO:0000313" key="2">
    <source>
        <dbReference type="EMBL" id="OBZ86104.1"/>
    </source>
</evidence>
<reference evidence="2 3" key="1">
    <citation type="submission" date="2016-03" db="EMBL/GenBank/DDBJ databases">
        <title>Choanephora cucurbitarum.</title>
        <authorList>
            <person name="Min B."/>
            <person name="Park H."/>
            <person name="Park J.-H."/>
            <person name="Shin H.-D."/>
            <person name="Choi I.-G."/>
        </authorList>
    </citation>
    <scope>NUCLEOTIDE SEQUENCE [LARGE SCALE GENOMIC DNA]</scope>
    <source>
        <strain evidence="2 3">KUS-F28377</strain>
    </source>
</reference>
<dbReference type="InParanoid" id="A0A1C7NFJ8"/>
<feature type="domain" description="C2H2-type" evidence="1">
    <location>
        <begin position="72"/>
        <end position="95"/>
    </location>
</feature>
<gene>
    <name evidence="2" type="ORF">A0J61_05852</name>
</gene>
<protein>
    <recommendedName>
        <fullName evidence="1">C2H2-type domain-containing protein</fullName>
    </recommendedName>
</protein>
<dbReference type="InterPro" id="IPR013087">
    <property type="entry name" value="Znf_C2H2_type"/>
</dbReference>
<comment type="caution">
    <text evidence="2">The sequence shown here is derived from an EMBL/GenBank/DDBJ whole genome shotgun (WGS) entry which is preliminary data.</text>
</comment>
<dbReference type="AlphaFoldDB" id="A0A1C7NFJ8"/>
<dbReference type="EMBL" id="LUGH01000328">
    <property type="protein sequence ID" value="OBZ86104.1"/>
    <property type="molecule type" value="Genomic_DNA"/>
</dbReference>
<keyword evidence="3" id="KW-1185">Reference proteome</keyword>
<dbReference type="Proteomes" id="UP000093000">
    <property type="component" value="Unassembled WGS sequence"/>
</dbReference>
<sequence length="149" mass="17392">MSRQKKSIALLRYSCYVCDGHNYFHTAGQLLRHLSTVHQIDYPSRPQGQRRQSDINYNYISDPNQPFDDVQLGCPSCEYCTGAIYELEDHMKQAHESYQTTRMPYKQYVYRGEYYDKEASNGVMNQIYGLANAFKEHLSNTAHLPPPKR</sequence>
<proteinExistence type="predicted"/>
<organism evidence="2 3">
    <name type="scientific">Choanephora cucurbitarum</name>
    <dbReference type="NCBI Taxonomy" id="101091"/>
    <lineage>
        <taxon>Eukaryota</taxon>
        <taxon>Fungi</taxon>
        <taxon>Fungi incertae sedis</taxon>
        <taxon>Mucoromycota</taxon>
        <taxon>Mucoromycotina</taxon>
        <taxon>Mucoromycetes</taxon>
        <taxon>Mucorales</taxon>
        <taxon>Mucorineae</taxon>
        <taxon>Choanephoraceae</taxon>
        <taxon>Choanephoroideae</taxon>
        <taxon>Choanephora</taxon>
    </lineage>
</organism>
<evidence type="ECO:0000313" key="3">
    <source>
        <dbReference type="Proteomes" id="UP000093000"/>
    </source>
</evidence>
<evidence type="ECO:0000259" key="1">
    <source>
        <dbReference type="SMART" id="SM00355"/>
    </source>
</evidence>
<name>A0A1C7NFJ8_9FUNG</name>
<accession>A0A1C7NFJ8</accession>
<dbReference type="OrthoDB" id="10396019at2759"/>